<evidence type="ECO:0000256" key="1">
    <source>
        <dbReference type="ARBA" id="ARBA00009437"/>
    </source>
</evidence>
<dbReference type="InterPro" id="IPR058163">
    <property type="entry name" value="LysR-type_TF_proteobact-type"/>
</dbReference>
<dbReference type="EMBL" id="CXWC01000011">
    <property type="protein sequence ID" value="CTQ73619.1"/>
    <property type="molecule type" value="Genomic_DNA"/>
</dbReference>
<dbReference type="Pfam" id="PF03466">
    <property type="entry name" value="LysR_substrate"/>
    <property type="match status" value="1"/>
</dbReference>
<evidence type="ECO:0000259" key="5">
    <source>
        <dbReference type="PROSITE" id="PS50931"/>
    </source>
</evidence>
<sequence>MLIMSSHLPPLAALRALEAAARHRSFTRAADELNVTQSAISHQIRNLESLWGHKLFERGTRPLTLSKCGAEIVPIARDFFGKLSATLESFSVEDLPGPLKISTLESFALTWLVPRLGDFHEHYPEIDVWISTKDDLIDFSVEDVDLGIRFGNGNYPGLHSSLLFHEYVFPVCSTQLLNRLGVPEHPIDLARFPLLQVNDDAMSSQWETWISAAGVPELPLDEGSRFPNTNMALQAAVAGQGVALARSAHVDSGLSAAGLTRLFDVHCPATSAYYLVCPDGAQSRPRIAAFLGWIEAEAARSQQRYEMEMTSMKSARSGS</sequence>
<gene>
    <name evidence="6" type="primary">gcvA_15</name>
    <name evidence="6" type="ORF">LA5096_03730</name>
</gene>
<evidence type="ECO:0000313" key="6">
    <source>
        <dbReference type="EMBL" id="CTQ73619.1"/>
    </source>
</evidence>
<accession>A0A0M6ZCU9</accession>
<dbReference type="GO" id="GO:0043565">
    <property type="term" value="F:sequence-specific DNA binding"/>
    <property type="evidence" value="ECO:0007669"/>
    <property type="project" value="TreeGrafter"/>
</dbReference>
<feature type="domain" description="HTH lysR-type" evidence="5">
    <location>
        <begin position="9"/>
        <end position="66"/>
    </location>
</feature>
<dbReference type="AlphaFoldDB" id="A0A0M6ZCU9"/>
<dbReference type="Gene3D" id="1.10.10.10">
    <property type="entry name" value="Winged helix-like DNA-binding domain superfamily/Winged helix DNA-binding domain"/>
    <property type="match status" value="1"/>
</dbReference>
<dbReference type="SUPFAM" id="SSF46785">
    <property type="entry name" value="Winged helix' DNA-binding domain"/>
    <property type="match status" value="1"/>
</dbReference>
<evidence type="ECO:0000256" key="3">
    <source>
        <dbReference type="ARBA" id="ARBA00023125"/>
    </source>
</evidence>
<keyword evidence="3" id="KW-0238">DNA-binding</keyword>
<dbReference type="NCBIfam" id="NF008352">
    <property type="entry name" value="PRK11139.1"/>
    <property type="match status" value="1"/>
</dbReference>
<comment type="similarity">
    <text evidence="1">Belongs to the LysR transcriptional regulatory family.</text>
</comment>
<dbReference type="GO" id="GO:0003700">
    <property type="term" value="F:DNA-binding transcription factor activity"/>
    <property type="evidence" value="ECO:0007669"/>
    <property type="project" value="InterPro"/>
</dbReference>
<evidence type="ECO:0000256" key="2">
    <source>
        <dbReference type="ARBA" id="ARBA00023015"/>
    </source>
</evidence>
<name>A0A0M6ZCU9_9HYPH</name>
<dbReference type="PANTHER" id="PTHR30537">
    <property type="entry name" value="HTH-TYPE TRANSCRIPTIONAL REGULATOR"/>
    <property type="match status" value="1"/>
</dbReference>
<keyword evidence="4" id="KW-0804">Transcription</keyword>
<dbReference type="InterPro" id="IPR036388">
    <property type="entry name" value="WH-like_DNA-bd_sf"/>
</dbReference>
<reference evidence="7" key="1">
    <citation type="submission" date="2015-07" db="EMBL/GenBank/DDBJ databases">
        <authorList>
            <person name="Rodrigo-Torres Lidia"/>
            <person name="Arahal R.David."/>
        </authorList>
    </citation>
    <scope>NUCLEOTIDE SEQUENCE [LARGE SCALE GENOMIC DNA]</scope>
    <source>
        <strain evidence="7">CECT 5096</strain>
    </source>
</reference>
<organism evidence="6 7">
    <name type="scientific">Roseibium album</name>
    <dbReference type="NCBI Taxonomy" id="311410"/>
    <lineage>
        <taxon>Bacteria</taxon>
        <taxon>Pseudomonadati</taxon>
        <taxon>Pseudomonadota</taxon>
        <taxon>Alphaproteobacteria</taxon>
        <taxon>Hyphomicrobiales</taxon>
        <taxon>Stappiaceae</taxon>
        <taxon>Roseibium</taxon>
    </lineage>
</organism>
<dbReference type="STRING" id="311410.LA5095_00590"/>
<dbReference type="InterPro" id="IPR036390">
    <property type="entry name" value="WH_DNA-bd_sf"/>
</dbReference>
<keyword evidence="7" id="KW-1185">Reference proteome</keyword>
<protein>
    <submittedName>
        <fullName evidence="6">Gcv operon activator</fullName>
    </submittedName>
</protein>
<dbReference type="RefSeq" id="WP_196890748.1">
    <property type="nucleotide sequence ID" value="NZ_CXWA01000005.1"/>
</dbReference>
<dbReference type="GeneID" id="97671065"/>
<dbReference type="Proteomes" id="UP000049983">
    <property type="component" value="Unassembled WGS sequence"/>
</dbReference>
<dbReference type="PANTHER" id="PTHR30537:SF74">
    <property type="entry name" value="HTH-TYPE TRANSCRIPTIONAL REGULATOR TRPI"/>
    <property type="match status" value="1"/>
</dbReference>
<dbReference type="Pfam" id="PF00126">
    <property type="entry name" value="HTH_1"/>
    <property type="match status" value="1"/>
</dbReference>
<dbReference type="SUPFAM" id="SSF53850">
    <property type="entry name" value="Periplasmic binding protein-like II"/>
    <property type="match status" value="1"/>
</dbReference>
<dbReference type="PRINTS" id="PR00039">
    <property type="entry name" value="HTHLYSR"/>
</dbReference>
<dbReference type="GO" id="GO:0006351">
    <property type="term" value="P:DNA-templated transcription"/>
    <property type="evidence" value="ECO:0007669"/>
    <property type="project" value="TreeGrafter"/>
</dbReference>
<evidence type="ECO:0000313" key="7">
    <source>
        <dbReference type="Proteomes" id="UP000049983"/>
    </source>
</evidence>
<dbReference type="CDD" id="cd08432">
    <property type="entry name" value="PBP2_GcdR_TrpI_HvrB_AmpR_like"/>
    <property type="match status" value="1"/>
</dbReference>
<keyword evidence="2" id="KW-0805">Transcription regulation</keyword>
<dbReference type="PROSITE" id="PS50931">
    <property type="entry name" value="HTH_LYSR"/>
    <property type="match status" value="1"/>
</dbReference>
<dbReference type="InterPro" id="IPR000847">
    <property type="entry name" value="LysR_HTH_N"/>
</dbReference>
<proteinExistence type="inferred from homology"/>
<dbReference type="Gene3D" id="3.40.190.10">
    <property type="entry name" value="Periplasmic binding protein-like II"/>
    <property type="match status" value="2"/>
</dbReference>
<dbReference type="InterPro" id="IPR005119">
    <property type="entry name" value="LysR_subst-bd"/>
</dbReference>
<evidence type="ECO:0000256" key="4">
    <source>
        <dbReference type="ARBA" id="ARBA00023163"/>
    </source>
</evidence>